<protein>
    <recommendedName>
        <fullName evidence="13">ATP synthase complex subunit 8</fullName>
    </recommendedName>
</protein>
<evidence type="ECO:0000256" key="1">
    <source>
        <dbReference type="ARBA" id="ARBA00004304"/>
    </source>
</evidence>
<geneLocation type="mitochondrion" evidence="15"/>
<keyword evidence="4 13" id="KW-0138">CF(0)</keyword>
<dbReference type="GO" id="GO:0031966">
    <property type="term" value="C:mitochondrial membrane"/>
    <property type="evidence" value="ECO:0007669"/>
    <property type="project" value="UniProtKB-SubCell"/>
</dbReference>
<dbReference type="EMBL" id="KT824773">
    <property type="protein sequence ID" value="ALO63994.1"/>
    <property type="molecule type" value="Genomic_DNA"/>
</dbReference>
<evidence type="ECO:0000256" key="13">
    <source>
        <dbReference type="RuleBase" id="RU003661"/>
    </source>
</evidence>
<evidence type="ECO:0000256" key="14">
    <source>
        <dbReference type="SAM" id="Phobius"/>
    </source>
</evidence>
<sequence length="68" mass="8116">MPQLDTSSWFMMIMTMIFTLFVIMQLKISSHKMFIKPEPENHITSSSPKPWEHKWTKIYLPLSLPLHL</sequence>
<dbReference type="Pfam" id="PF00895">
    <property type="entry name" value="ATP-synt_8"/>
    <property type="match status" value="1"/>
</dbReference>
<evidence type="ECO:0000256" key="5">
    <source>
        <dbReference type="ARBA" id="ARBA00022692"/>
    </source>
</evidence>
<evidence type="ECO:0000256" key="6">
    <source>
        <dbReference type="ARBA" id="ARBA00022781"/>
    </source>
</evidence>
<dbReference type="GO" id="GO:0045259">
    <property type="term" value="C:proton-transporting ATP synthase complex"/>
    <property type="evidence" value="ECO:0007669"/>
    <property type="project" value="UniProtKB-KW"/>
</dbReference>
<evidence type="ECO:0000256" key="11">
    <source>
        <dbReference type="ARBA" id="ARBA00023136"/>
    </source>
</evidence>
<dbReference type="InterPro" id="IPR001421">
    <property type="entry name" value="ATP8_metazoa"/>
</dbReference>
<feature type="transmembrane region" description="Helical" evidence="14">
    <location>
        <begin position="6"/>
        <end position="26"/>
    </location>
</feature>
<keyword evidence="3 13" id="KW-0813">Transport</keyword>
<proteinExistence type="inferred from homology"/>
<evidence type="ECO:0000256" key="12">
    <source>
        <dbReference type="ARBA" id="ARBA00023310"/>
    </source>
</evidence>
<evidence type="ECO:0000256" key="10">
    <source>
        <dbReference type="ARBA" id="ARBA00023128"/>
    </source>
</evidence>
<evidence type="ECO:0000256" key="9">
    <source>
        <dbReference type="ARBA" id="ARBA00023065"/>
    </source>
</evidence>
<evidence type="ECO:0000256" key="8">
    <source>
        <dbReference type="ARBA" id="ARBA00022990"/>
    </source>
</evidence>
<keyword evidence="11 14" id="KW-0472">Membrane</keyword>
<evidence type="ECO:0000256" key="4">
    <source>
        <dbReference type="ARBA" id="ARBA00022547"/>
    </source>
</evidence>
<evidence type="ECO:0000256" key="3">
    <source>
        <dbReference type="ARBA" id="ARBA00022448"/>
    </source>
</evidence>
<evidence type="ECO:0000256" key="2">
    <source>
        <dbReference type="ARBA" id="ARBA00008892"/>
    </source>
</evidence>
<dbReference type="AlphaFoldDB" id="A0A0S2LRS6"/>
<gene>
    <name evidence="15" type="primary">ATP8</name>
</gene>
<dbReference type="GO" id="GO:0015986">
    <property type="term" value="P:proton motive force-driven ATP synthesis"/>
    <property type="evidence" value="ECO:0007669"/>
    <property type="project" value="InterPro"/>
</dbReference>
<reference evidence="15" key="1">
    <citation type="submission" date="2015-09" db="EMBL/GenBank/DDBJ databases">
        <title>The complete mitochondrial genome of the small-toothed forest hedgehog Mesechinus miodon (Insectivora: Erinaceidae).</title>
        <authorList>
            <person name="Kong F."/>
            <person name="Wu J.-Y."/>
            <person name="Guo J.-M."/>
        </authorList>
    </citation>
    <scope>NUCLEOTIDE SEQUENCE</scope>
</reference>
<evidence type="ECO:0000256" key="7">
    <source>
        <dbReference type="ARBA" id="ARBA00022989"/>
    </source>
</evidence>
<comment type="similarity">
    <text evidence="2 13">Belongs to the ATPase protein 8 family.</text>
</comment>
<keyword evidence="7 14" id="KW-1133">Transmembrane helix</keyword>
<dbReference type="PANTHER" id="PTHR13722:SF0">
    <property type="entry name" value="ATP SYNTHASE PROTEIN 8"/>
    <property type="match status" value="1"/>
</dbReference>
<name>A0A0S2LRS6_9EUTH</name>
<evidence type="ECO:0000313" key="15">
    <source>
        <dbReference type="EMBL" id="ALO63994.1"/>
    </source>
</evidence>
<accession>A0A0S2LRS6</accession>
<keyword evidence="12" id="KW-0066">ATP synthesis</keyword>
<dbReference type="PANTHER" id="PTHR13722">
    <property type="entry name" value="ATP SYNTHASE PROTEIN 8"/>
    <property type="match status" value="1"/>
</dbReference>
<keyword evidence="10 13" id="KW-0496">Mitochondrion</keyword>
<keyword evidence="8" id="KW-0007">Acetylation</keyword>
<dbReference type="InterPro" id="IPR039017">
    <property type="entry name" value="ATP8_mammal"/>
</dbReference>
<keyword evidence="6 13" id="KW-0375">Hydrogen ion transport</keyword>
<keyword evidence="9 13" id="KW-0406">Ion transport</keyword>
<comment type="subcellular location">
    <subcellularLocation>
        <location evidence="1 13">Mitochondrion membrane</location>
        <topology evidence="1 13">Single-pass membrane protein</topology>
    </subcellularLocation>
</comment>
<keyword evidence="5 13" id="KW-0812">Transmembrane</keyword>
<dbReference type="GO" id="GO:0015078">
    <property type="term" value="F:proton transmembrane transporter activity"/>
    <property type="evidence" value="ECO:0007669"/>
    <property type="project" value="InterPro"/>
</dbReference>
<organism evidence="15">
    <name type="scientific">Mesechinus hughi miodon</name>
    <dbReference type="NCBI Taxonomy" id="1756611"/>
    <lineage>
        <taxon>Eukaryota</taxon>
        <taxon>Metazoa</taxon>
        <taxon>Chordata</taxon>
        <taxon>Craniata</taxon>
        <taxon>Vertebrata</taxon>
        <taxon>Euteleostomi</taxon>
        <taxon>Mammalia</taxon>
        <taxon>Eutheria</taxon>
        <taxon>Laurasiatheria</taxon>
        <taxon>Eulipotyphla</taxon>
        <taxon>Erinaceidae</taxon>
        <taxon>Erinaceinae</taxon>
        <taxon>Mesechinus</taxon>
    </lineage>
</organism>